<comment type="caution">
    <text evidence="3">The sequence shown here is derived from an EMBL/GenBank/DDBJ whole genome shotgun (WGS) entry which is preliminary data.</text>
</comment>
<accession>A0A1R2AT25</accession>
<keyword evidence="4" id="KW-1185">Reference proteome</keyword>
<protein>
    <submittedName>
        <fullName evidence="3">Uncharacterized protein</fullName>
    </submittedName>
</protein>
<feature type="compositionally biased region" description="Polar residues" evidence="2">
    <location>
        <begin position="128"/>
        <end position="143"/>
    </location>
</feature>
<dbReference type="Proteomes" id="UP000187209">
    <property type="component" value="Unassembled WGS sequence"/>
</dbReference>
<evidence type="ECO:0000313" key="4">
    <source>
        <dbReference type="Proteomes" id="UP000187209"/>
    </source>
</evidence>
<dbReference type="AlphaFoldDB" id="A0A1R2AT25"/>
<feature type="coiled-coil region" evidence="1">
    <location>
        <begin position="209"/>
        <end position="247"/>
    </location>
</feature>
<proteinExistence type="predicted"/>
<evidence type="ECO:0000313" key="3">
    <source>
        <dbReference type="EMBL" id="OMJ67667.1"/>
    </source>
</evidence>
<reference evidence="3 4" key="1">
    <citation type="submission" date="2016-11" db="EMBL/GenBank/DDBJ databases">
        <title>The macronuclear genome of Stentor coeruleus: a giant cell with tiny introns.</title>
        <authorList>
            <person name="Slabodnick M."/>
            <person name="Ruby J.G."/>
            <person name="Reiff S.B."/>
            <person name="Swart E.C."/>
            <person name="Gosai S."/>
            <person name="Prabakaran S."/>
            <person name="Witkowska E."/>
            <person name="Larue G.E."/>
            <person name="Fisher S."/>
            <person name="Freeman R.M."/>
            <person name="Gunawardena J."/>
            <person name="Chu W."/>
            <person name="Stover N.A."/>
            <person name="Gregory B.D."/>
            <person name="Nowacki M."/>
            <person name="Derisi J."/>
            <person name="Roy S.W."/>
            <person name="Marshall W.F."/>
            <person name="Sood P."/>
        </authorList>
    </citation>
    <scope>NUCLEOTIDE SEQUENCE [LARGE SCALE GENOMIC DNA]</scope>
    <source>
        <strain evidence="3">WM001</strain>
    </source>
</reference>
<organism evidence="3 4">
    <name type="scientific">Stentor coeruleus</name>
    <dbReference type="NCBI Taxonomy" id="5963"/>
    <lineage>
        <taxon>Eukaryota</taxon>
        <taxon>Sar</taxon>
        <taxon>Alveolata</taxon>
        <taxon>Ciliophora</taxon>
        <taxon>Postciliodesmatophora</taxon>
        <taxon>Heterotrichea</taxon>
        <taxon>Heterotrichida</taxon>
        <taxon>Stentoridae</taxon>
        <taxon>Stentor</taxon>
    </lineage>
</organism>
<keyword evidence="1" id="KW-0175">Coiled coil</keyword>
<dbReference type="EMBL" id="MPUH01001457">
    <property type="protein sequence ID" value="OMJ67667.1"/>
    <property type="molecule type" value="Genomic_DNA"/>
</dbReference>
<feature type="region of interest" description="Disordered" evidence="2">
    <location>
        <begin position="128"/>
        <end position="171"/>
    </location>
</feature>
<evidence type="ECO:0000256" key="1">
    <source>
        <dbReference type="SAM" id="Coils"/>
    </source>
</evidence>
<sequence>MQPFESKNHTSFGSPERTQKQQEYFYHSPFSKRKDPNDIGRDYRDADCAHGQRLNEIHLAVNRREIPSAPDEKSKILLAQISPEKDIKQIYESSPVLKDYQKHHYENHNLIPRNATDPKLNYLSRNNYASQEPKSRVYQQSEFNDVRDHQATSNYRQPRTGSSKNDDSPHRQKYLNEINKKKGSQELYRKVIRSDLKPSYYYASDCRANQNIEIENIRLKSAIRELENQLQLTKENLEKNKIKMQRRNL</sequence>
<feature type="compositionally biased region" description="Polar residues" evidence="2">
    <location>
        <begin position="151"/>
        <end position="163"/>
    </location>
</feature>
<gene>
    <name evidence="3" type="ORF">SteCoe_35110</name>
</gene>
<evidence type="ECO:0000256" key="2">
    <source>
        <dbReference type="SAM" id="MobiDB-lite"/>
    </source>
</evidence>
<feature type="compositionally biased region" description="Basic and acidic residues" evidence="2">
    <location>
        <begin position="32"/>
        <end position="46"/>
    </location>
</feature>
<feature type="region of interest" description="Disordered" evidence="2">
    <location>
        <begin position="1"/>
        <end position="46"/>
    </location>
</feature>
<name>A0A1R2AT25_9CILI</name>